<keyword evidence="5" id="KW-1185">Reference proteome</keyword>
<dbReference type="SUPFAM" id="SSF46785">
    <property type="entry name" value="Winged helix' DNA-binding domain"/>
    <property type="match status" value="1"/>
</dbReference>
<organism evidence="4 5">
    <name type="scientific">Planktosalinus lacus</name>
    <dbReference type="NCBI Taxonomy" id="1526573"/>
    <lineage>
        <taxon>Bacteria</taxon>
        <taxon>Pseudomonadati</taxon>
        <taxon>Bacteroidota</taxon>
        <taxon>Flavobacteriia</taxon>
        <taxon>Flavobacteriales</taxon>
        <taxon>Flavobacteriaceae</taxon>
        <taxon>Planktosalinus</taxon>
    </lineage>
</organism>
<evidence type="ECO:0000259" key="3">
    <source>
        <dbReference type="PROSITE" id="PS51000"/>
    </source>
</evidence>
<gene>
    <name evidence="4" type="ORF">GCM10011312_24270</name>
</gene>
<dbReference type="PIRSF" id="PIRSF016838">
    <property type="entry name" value="PafC"/>
    <property type="match status" value="1"/>
</dbReference>
<evidence type="ECO:0000256" key="2">
    <source>
        <dbReference type="ARBA" id="ARBA00023163"/>
    </source>
</evidence>
<evidence type="ECO:0000256" key="1">
    <source>
        <dbReference type="ARBA" id="ARBA00023015"/>
    </source>
</evidence>
<dbReference type="PANTHER" id="PTHR34580">
    <property type="match status" value="1"/>
</dbReference>
<reference evidence="4" key="1">
    <citation type="journal article" date="2014" name="Int. J. Syst. Evol. Microbiol.">
        <title>Complete genome sequence of Corynebacterium casei LMG S-19264T (=DSM 44701T), isolated from a smear-ripened cheese.</title>
        <authorList>
            <consortium name="US DOE Joint Genome Institute (JGI-PGF)"/>
            <person name="Walter F."/>
            <person name="Albersmeier A."/>
            <person name="Kalinowski J."/>
            <person name="Ruckert C."/>
        </authorList>
    </citation>
    <scope>NUCLEOTIDE SEQUENCE</scope>
    <source>
        <strain evidence="4">CGMCC 1.12924</strain>
    </source>
</reference>
<dbReference type="InterPro" id="IPR001034">
    <property type="entry name" value="DeoR_HTH"/>
</dbReference>
<evidence type="ECO:0000313" key="5">
    <source>
        <dbReference type="Proteomes" id="UP000652231"/>
    </source>
</evidence>
<dbReference type="Gene3D" id="1.10.10.10">
    <property type="entry name" value="Winged helix-like DNA-binding domain superfamily/Winged helix DNA-binding domain"/>
    <property type="match status" value="1"/>
</dbReference>
<protein>
    <submittedName>
        <fullName evidence="4">Transcriptional regulator</fullName>
    </submittedName>
</protein>
<dbReference type="PROSITE" id="PS52050">
    <property type="entry name" value="WYL"/>
    <property type="match status" value="1"/>
</dbReference>
<sequence length="327" mass="38080">MSADTPKRFDRIVAILIQLQSKRVVKASELADRFEVSLRTIYRDIRTLEASGVPIYSEAGVGYSIMDGYRLPPVMFTREEAGSFVAAEKLMQKFTDKGLGSYFESAMFKLKSVLRGREKDWVTAIESHILIEPGEELFNEKVPNALQILFESIAEKKQVQMTYLAQDTETATNRTIEPVGLFHESHHWYMMAYCHLREDYRQFRTDRIAHIHRTDIPFTREHDPLDRFLASDPDKTAVKVRILVDKSIVKHIKSGRKYYGFVSEKEKGKYMEMTFMSRHIKDGFARWYMMFGDYAEILEPESLKQRVKELSESIANKLTKPSRPQRP</sequence>
<dbReference type="InterPro" id="IPR013196">
    <property type="entry name" value="HTH_11"/>
</dbReference>
<dbReference type="SMART" id="SM00420">
    <property type="entry name" value="HTH_DEOR"/>
    <property type="match status" value="1"/>
</dbReference>
<keyword evidence="2" id="KW-0804">Transcription</keyword>
<dbReference type="InterPro" id="IPR026881">
    <property type="entry name" value="WYL_dom"/>
</dbReference>
<reference evidence="4" key="2">
    <citation type="submission" date="2020-09" db="EMBL/GenBank/DDBJ databases">
        <authorList>
            <person name="Sun Q."/>
            <person name="Zhou Y."/>
        </authorList>
    </citation>
    <scope>NUCLEOTIDE SEQUENCE</scope>
    <source>
        <strain evidence="4">CGMCC 1.12924</strain>
    </source>
</reference>
<dbReference type="InterPro" id="IPR057727">
    <property type="entry name" value="WCX_dom"/>
</dbReference>
<dbReference type="Pfam" id="PF25583">
    <property type="entry name" value="WCX"/>
    <property type="match status" value="1"/>
</dbReference>
<dbReference type="InterPro" id="IPR028349">
    <property type="entry name" value="PafC-like"/>
</dbReference>
<accession>A0A8J2VDF7</accession>
<dbReference type="InterPro" id="IPR036388">
    <property type="entry name" value="WH-like_DNA-bd_sf"/>
</dbReference>
<dbReference type="Pfam" id="PF13280">
    <property type="entry name" value="WYL"/>
    <property type="match status" value="1"/>
</dbReference>
<dbReference type="Pfam" id="PF08279">
    <property type="entry name" value="HTH_11"/>
    <property type="match status" value="1"/>
</dbReference>
<dbReference type="InterPro" id="IPR036390">
    <property type="entry name" value="WH_DNA-bd_sf"/>
</dbReference>
<dbReference type="AlphaFoldDB" id="A0A8J2VDF7"/>
<dbReference type="InterPro" id="IPR051534">
    <property type="entry name" value="CBASS_pafABC_assoc_protein"/>
</dbReference>
<name>A0A8J2VDF7_9FLAO</name>
<proteinExistence type="predicted"/>
<keyword evidence="1" id="KW-0805">Transcription regulation</keyword>
<dbReference type="PANTHER" id="PTHR34580:SF3">
    <property type="entry name" value="PROTEIN PAFB"/>
    <property type="match status" value="1"/>
</dbReference>
<comment type="caution">
    <text evidence="4">The sequence shown here is derived from an EMBL/GenBank/DDBJ whole genome shotgun (WGS) entry which is preliminary data.</text>
</comment>
<feature type="domain" description="HTH deoR-type" evidence="3">
    <location>
        <begin position="8"/>
        <end position="63"/>
    </location>
</feature>
<dbReference type="Proteomes" id="UP000652231">
    <property type="component" value="Unassembled WGS sequence"/>
</dbReference>
<dbReference type="GO" id="GO:0003700">
    <property type="term" value="F:DNA-binding transcription factor activity"/>
    <property type="evidence" value="ECO:0007669"/>
    <property type="project" value="InterPro"/>
</dbReference>
<dbReference type="EMBL" id="BMGK01000011">
    <property type="protein sequence ID" value="GGD99918.1"/>
    <property type="molecule type" value="Genomic_DNA"/>
</dbReference>
<dbReference type="RefSeq" id="WP_188442917.1">
    <property type="nucleotide sequence ID" value="NZ_BMGK01000011.1"/>
</dbReference>
<dbReference type="PROSITE" id="PS51000">
    <property type="entry name" value="HTH_DEOR_2"/>
    <property type="match status" value="1"/>
</dbReference>
<evidence type="ECO:0000313" key="4">
    <source>
        <dbReference type="EMBL" id="GGD99918.1"/>
    </source>
</evidence>